<dbReference type="SUPFAM" id="SSF56059">
    <property type="entry name" value="Glutathione synthetase ATP-binding domain-like"/>
    <property type="match status" value="1"/>
</dbReference>
<gene>
    <name evidence="4" type="ORF">ETAA8_34580</name>
</gene>
<dbReference type="InterPro" id="IPR011761">
    <property type="entry name" value="ATP-grasp"/>
</dbReference>
<feature type="domain" description="ATP-grasp" evidence="3">
    <location>
        <begin position="185"/>
        <end position="392"/>
    </location>
</feature>
<evidence type="ECO:0000313" key="5">
    <source>
        <dbReference type="Proteomes" id="UP000315017"/>
    </source>
</evidence>
<dbReference type="RefSeq" id="WP_145090504.1">
    <property type="nucleotide sequence ID" value="NZ_CP036274.1"/>
</dbReference>
<name>A0A517YDR1_9BACT</name>
<reference evidence="4 5" key="1">
    <citation type="submission" date="2019-02" db="EMBL/GenBank/DDBJ databases">
        <title>Deep-cultivation of Planctomycetes and their phenomic and genomic characterization uncovers novel biology.</title>
        <authorList>
            <person name="Wiegand S."/>
            <person name="Jogler M."/>
            <person name="Boedeker C."/>
            <person name="Pinto D."/>
            <person name="Vollmers J."/>
            <person name="Rivas-Marin E."/>
            <person name="Kohn T."/>
            <person name="Peeters S.H."/>
            <person name="Heuer A."/>
            <person name="Rast P."/>
            <person name="Oberbeckmann S."/>
            <person name="Bunk B."/>
            <person name="Jeske O."/>
            <person name="Meyerdierks A."/>
            <person name="Storesund J.E."/>
            <person name="Kallscheuer N."/>
            <person name="Luecker S."/>
            <person name="Lage O.M."/>
            <person name="Pohl T."/>
            <person name="Merkel B.J."/>
            <person name="Hornburger P."/>
            <person name="Mueller R.-W."/>
            <person name="Bruemmer F."/>
            <person name="Labrenz M."/>
            <person name="Spormann A.M."/>
            <person name="Op den Camp H."/>
            <person name="Overmann J."/>
            <person name="Amann R."/>
            <person name="Jetten M.S.M."/>
            <person name="Mascher T."/>
            <person name="Medema M.H."/>
            <person name="Devos D.P."/>
            <person name="Kaster A.-K."/>
            <person name="Ovreas L."/>
            <person name="Rohde M."/>
            <person name="Galperin M.Y."/>
            <person name="Jogler C."/>
        </authorList>
    </citation>
    <scope>NUCLEOTIDE SEQUENCE [LARGE SCALE GENOMIC DNA]</scope>
    <source>
        <strain evidence="4 5">ETA_A8</strain>
    </source>
</reference>
<keyword evidence="1" id="KW-0547">Nucleotide-binding</keyword>
<dbReference type="Gene3D" id="3.30.470.20">
    <property type="entry name" value="ATP-grasp fold, B domain"/>
    <property type="match status" value="1"/>
</dbReference>
<dbReference type="Pfam" id="PF02655">
    <property type="entry name" value="ATP-grasp_3"/>
    <property type="match status" value="1"/>
</dbReference>
<protein>
    <submittedName>
        <fullName evidence="4">Argininosuccinate lyase</fullName>
    </submittedName>
</protein>
<dbReference type="PROSITE" id="PS50975">
    <property type="entry name" value="ATP_GRASP"/>
    <property type="match status" value="1"/>
</dbReference>
<dbReference type="InterPro" id="IPR003806">
    <property type="entry name" value="ATP-grasp_PylC-type"/>
</dbReference>
<organism evidence="4 5">
    <name type="scientific">Anatilimnocola aggregata</name>
    <dbReference type="NCBI Taxonomy" id="2528021"/>
    <lineage>
        <taxon>Bacteria</taxon>
        <taxon>Pseudomonadati</taxon>
        <taxon>Planctomycetota</taxon>
        <taxon>Planctomycetia</taxon>
        <taxon>Pirellulales</taxon>
        <taxon>Pirellulaceae</taxon>
        <taxon>Anatilimnocola</taxon>
    </lineage>
</organism>
<keyword evidence="5" id="KW-1185">Reference proteome</keyword>
<keyword evidence="4" id="KW-0456">Lyase</keyword>
<dbReference type="GO" id="GO:0046872">
    <property type="term" value="F:metal ion binding"/>
    <property type="evidence" value="ECO:0007669"/>
    <property type="project" value="InterPro"/>
</dbReference>
<evidence type="ECO:0000256" key="1">
    <source>
        <dbReference type="PROSITE-ProRule" id="PRU00409"/>
    </source>
</evidence>
<sequence>MAEKGTLIILGASVRAAAESAARGGYQPWGIDLFGDADLQTLGPTTPIKNYPAEFLRALAKGPQAPWIYTGSLENYPRLIARLAKLRPLLGNGSEQLALVRDPCWLAATLTEISGMSYPETCLSPESITDNGWLMKPLRSGSGMGIRKAAEFGSRERGGAGRVIEESGFGKSGNSFGGKLGTSETQVITGEGFEEDESNELNGNFRNRETGEQPQTGEIGNWKSGNLNGGEQGRAEAQVAAGAALGEHATHELNGNFRNRTSGYKDMVWQRFVAGKPLSAAFLASRKSVKLLGVAEQWCGPNWGAPQEFQYAGSLAPAPLTAAEEAALMETATRLVEDAGLIGLFGIDFIRRTGESPGLTLIEVNPRYTASMELYESLRGQSLIAAHCRVVAGEEIESFTEPLSRACRGKLIVYATAAGSAGQRLAELWTSLAEEQVTAADLPCLDSTIEPFAPICTLLTGGIDAGQIGERLLAAAQRVRHALAPLPETARR</sequence>
<dbReference type="OrthoDB" id="1804072at2"/>
<dbReference type="Proteomes" id="UP000315017">
    <property type="component" value="Chromosome"/>
</dbReference>
<dbReference type="EMBL" id="CP036274">
    <property type="protein sequence ID" value="QDU28358.1"/>
    <property type="molecule type" value="Genomic_DNA"/>
</dbReference>
<dbReference type="GO" id="GO:0005524">
    <property type="term" value="F:ATP binding"/>
    <property type="evidence" value="ECO:0007669"/>
    <property type="project" value="UniProtKB-UniRule"/>
</dbReference>
<evidence type="ECO:0000256" key="2">
    <source>
        <dbReference type="SAM" id="MobiDB-lite"/>
    </source>
</evidence>
<keyword evidence="1" id="KW-0067">ATP-binding</keyword>
<proteinExistence type="predicted"/>
<accession>A0A517YDR1</accession>
<feature type="compositionally biased region" description="Polar residues" evidence="2">
    <location>
        <begin position="212"/>
        <end position="226"/>
    </location>
</feature>
<feature type="region of interest" description="Disordered" evidence="2">
    <location>
        <begin position="193"/>
        <end position="232"/>
    </location>
</feature>
<dbReference type="GO" id="GO:0016829">
    <property type="term" value="F:lyase activity"/>
    <property type="evidence" value="ECO:0007669"/>
    <property type="project" value="UniProtKB-KW"/>
</dbReference>
<dbReference type="AlphaFoldDB" id="A0A517YDR1"/>
<evidence type="ECO:0000259" key="3">
    <source>
        <dbReference type="PROSITE" id="PS50975"/>
    </source>
</evidence>
<dbReference type="KEGG" id="aagg:ETAA8_34580"/>
<evidence type="ECO:0000313" key="4">
    <source>
        <dbReference type="EMBL" id="QDU28358.1"/>
    </source>
</evidence>